<dbReference type="InterPro" id="IPR051678">
    <property type="entry name" value="AGP_Transferase"/>
</dbReference>
<evidence type="ECO:0000313" key="3">
    <source>
        <dbReference type="Proteomes" id="UP000504638"/>
    </source>
</evidence>
<gene>
    <name evidence="2 4" type="ORF">P152DRAFT_504466</name>
</gene>
<dbReference type="AlphaFoldDB" id="A0A6G1GGE1"/>
<dbReference type="EMBL" id="ML975149">
    <property type="protein sequence ID" value="KAF1817062.1"/>
    <property type="molecule type" value="Genomic_DNA"/>
</dbReference>
<name>A0A6G1GGE1_9PEZI</name>
<dbReference type="Pfam" id="PF01636">
    <property type="entry name" value="APH"/>
    <property type="match status" value="1"/>
</dbReference>
<dbReference type="Gene3D" id="3.90.1200.10">
    <property type="match status" value="1"/>
</dbReference>
<protein>
    <recommendedName>
        <fullName evidence="1">Aminoglycoside phosphotransferase domain-containing protein</fullName>
    </recommendedName>
</protein>
<evidence type="ECO:0000313" key="2">
    <source>
        <dbReference type="EMBL" id="KAF1817062.1"/>
    </source>
</evidence>
<dbReference type="InterPro" id="IPR002575">
    <property type="entry name" value="Aminoglycoside_PTrfase"/>
</dbReference>
<dbReference type="RefSeq" id="XP_033538693.1">
    <property type="nucleotide sequence ID" value="XM_033682374.1"/>
</dbReference>
<dbReference type="PANTHER" id="PTHR21310:SF37">
    <property type="entry name" value="AMINOGLYCOSIDE PHOSPHOTRANSFERASE DOMAIN-CONTAINING PROTEIN"/>
    <property type="match status" value="1"/>
</dbReference>
<dbReference type="Proteomes" id="UP000504638">
    <property type="component" value="Unplaced"/>
</dbReference>
<evidence type="ECO:0000259" key="1">
    <source>
        <dbReference type="Pfam" id="PF01636"/>
    </source>
</evidence>
<keyword evidence="3" id="KW-1185">Reference proteome</keyword>
<dbReference type="InterPro" id="IPR011009">
    <property type="entry name" value="Kinase-like_dom_sf"/>
</dbReference>
<dbReference type="OrthoDB" id="5598852at2759"/>
<dbReference type="SUPFAM" id="SSF56112">
    <property type="entry name" value="Protein kinase-like (PK-like)"/>
    <property type="match status" value="1"/>
</dbReference>
<accession>A0A6G1GGE1</accession>
<reference evidence="2 4" key="1">
    <citation type="submission" date="2020-01" db="EMBL/GenBank/DDBJ databases">
        <authorList>
            <consortium name="DOE Joint Genome Institute"/>
            <person name="Haridas S."/>
            <person name="Albert R."/>
            <person name="Binder M."/>
            <person name="Bloem J."/>
            <person name="Labutti K."/>
            <person name="Salamov A."/>
            <person name="Andreopoulos B."/>
            <person name="Baker S.E."/>
            <person name="Barry K."/>
            <person name="Bills G."/>
            <person name="Bluhm B.H."/>
            <person name="Cannon C."/>
            <person name="Castanera R."/>
            <person name="Culley D.E."/>
            <person name="Daum C."/>
            <person name="Ezra D."/>
            <person name="Gonzalez J.B."/>
            <person name="Henrissat B."/>
            <person name="Kuo A."/>
            <person name="Liang C."/>
            <person name="Lipzen A."/>
            <person name="Lutzoni F."/>
            <person name="Magnuson J."/>
            <person name="Mondo S."/>
            <person name="Nolan M."/>
            <person name="Ohm R."/>
            <person name="Pangilinan J."/>
            <person name="Park H.-J."/>
            <person name="Ramirez L."/>
            <person name="Alfaro M."/>
            <person name="Sun H."/>
            <person name="Tritt A."/>
            <person name="Yoshinaga Y."/>
            <person name="Zwiers L.-H."/>
            <person name="Turgeon B.G."/>
            <person name="Goodwin S.B."/>
            <person name="Spatafora J.W."/>
            <person name="Crous P.W."/>
            <person name="Grigoriev I.V."/>
        </authorList>
    </citation>
    <scope>NUCLEOTIDE SEQUENCE</scope>
    <source>
        <strain evidence="2 4">CBS 781.70</strain>
    </source>
</reference>
<proteinExistence type="predicted"/>
<reference evidence="4" key="2">
    <citation type="submission" date="2020-04" db="EMBL/GenBank/DDBJ databases">
        <authorList>
            <consortium name="NCBI Genome Project"/>
        </authorList>
    </citation>
    <scope>NUCLEOTIDE SEQUENCE</scope>
    <source>
        <strain evidence="4">CBS 781.70</strain>
    </source>
</reference>
<organism evidence="2">
    <name type="scientific">Eremomyces bilateralis CBS 781.70</name>
    <dbReference type="NCBI Taxonomy" id="1392243"/>
    <lineage>
        <taxon>Eukaryota</taxon>
        <taxon>Fungi</taxon>
        <taxon>Dikarya</taxon>
        <taxon>Ascomycota</taxon>
        <taxon>Pezizomycotina</taxon>
        <taxon>Dothideomycetes</taxon>
        <taxon>Dothideomycetes incertae sedis</taxon>
        <taxon>Eremomycetales</taxon>
        <taxon>Eremomycetaceae</taxon>
        <taxon>Eremomyces</taxon>
    </lineage>
</organism>
<evidence type="ECO:0000313" key="4">
    <source>
        <dbReference type="RefSeq" id="XP_033538693.1"/>
    </source>
</evidence>
<dbReference type="PANTHER" id="PTHR21310">
    <property type="entry name" value="AMINOGLYCOSIDE PHOSPHOTRANSFERASE-RELATED-RELATED"/>
    <property type="match status" value="1"/>
</dbReference>
<reference evidence="4" key="3">
    <citation type="submission" date="2025-04" db="UniProtKB">
        <authorList>
            <consortium name="RefSeq"/>
        </authorList>
    </citation>
    <scope>IDENTIFICATION</scope>
    <source>
        <strain evidence="4">CBS 781.70</strain>
    </source>
</reference>
<dbReference type="GeneID" id="54422944"/>
<sequence length="332" mass="37309">MQSNLAYNFRPENIPAAVSAFRPDNEVPVLNERHFDGGQRRVYKVDFLNGESWAICLPIHVRSDSQDTIISLLRSERNIFQELGEKGFPWAPKPRGSILTFENLVGFPFLALVWIEGSPLSWSTTYPPRPVRDKVLRQVAEIQLSLIECTGENGGTATPFFLKLIDSKVHRIRNGKLPELTEQDCFDQRKLLPQVLLPELENAPFAIDHGDLSPLNILVDSEHNVTGIIDWGFAGKAPVQLAGRLPRFLQLPDLALTPSQILQEDRTVYVASLRSHSSQVASWMSLIQSTEDVDFRDCFLESLISKGMHRSLAGLGWELPNREPRGGSKFDA</sequence>
<feature type="domain" description="Aminoglycoside phosphotransferase" evidence="1">
    <location>
        <begin position="73"/>
        <end position="238"/>
    </location>
</feature>